<feature type="region of interest" description="Disordered" evidence="1">
    <location>
        <begin position="1"/>
        <end position="22"/>
    </location>
</feature>
<dbReference type="EMBL" id="SPHZ02000003">
    <property type="protein sequence ID" value="KAF0924669.1"/>
    <property type="molecule type" value="Genomic_DNA"/>
</dbReference>
<reference evidence="2 3" key="1">
    <citation type="submission" date="2019-11" db="EMBL/GenBank/DDBJ databases">
        <title>Whole genome sequence of Oryza granulata.</title>
        <authorList>
            <person name="Li W."/>
        </authorList>
    </citation>
    <scope>NUCLEOTIDE SEQUENCE [LARGE SCALE GENOMIC DNA]</scope>
    <source>
        <strain evidence="3">cv. Menghai</strain>
        <tissue evidence="2">Leaf</tissue>
    </source>
</reference>
<keyword evidence="3" id="KW-1185">Reference proteome</keyword>
<accession>A0A6G1EIU4</accession>
<proteinExistence type="predicted"/>
<sequence length="276" mass="29297">MVIAAAGDTGGTGGGEPSEEEEQAGVDVFNVAHVVVDVDSFAAVAAWTADRHRLPAEEEVSAKGYCRSSSSIPAWNSTAAVPDWKCTPVASREPGFRSPRCRMHLLFAPLDVHSAPEATGWMHAAAAVDGWNHRAAVLPARERPSTIGTTASLLGFAKPPSSQPGSIALRPSTTGTTPPPPSTLGSAALLPRFAPVPQLRVRIRIDHRFATRKGCDSGILCISSTRCYCCCSSSIPDWNNIATAAVQARKRVVVAWESCVVTWERRSAVCERRAAA</sequence>
<feature type="region of interest" description="Disordered" evidence="1">
    <location>
        <begin position="159"/>
        <end position="183"/>
    </location>
</feature>
<protein>
    <submittedName>
        <fullName evidence="2">Uncharacterized protein</fullName>
    </submittedName>
</protein>
<evidence type="ECO:0000256" key="1">
    <source>
        <dbReference type="SAM" id="MobiDB-lite"/>
    </source>
</evidence>
<name>A0A6G1EIU4_9ORYZ</name>
<dbReference type="Proteomes" id="UP000479710">
    <property type="component" value="Unassembled WGS sequence"/>
</dbReference>
<evidence type="ECO:0000313" key="2">
    <source>
        <dbReference type="EMBL" id="KAF0924669.1"/>
    </source>
</evidence>
<evidence type="ECO:0000313" key="3">
    <source>
        <dbReference type="Proteomes" id="UP000479710"/>
    </source>
</evidence>
<comment type="caution">
    <text evidence="2">The sequence shown here is derived from an EMBL/GenBank/DDBJ whole genome shotgun (WGS) entry which is preliminary data.</text>
</comment>
<organism evidence="2 3">
    <name type="scientific">Oryza meyeriana var. granulata</name>
    <dbReference type="NCBI Taxonomy" id="110450"/>
    <lineage>
        <taxon>Eukaryota</taxon>
        <taxon>Viridiplantae</taxon>
        <taxon>Streptophyta</taxon>
        <taxon>Embryophyta</taxon>
        <taxon>Tracheophyta</taxon>
        <taxon>Spermatophyta</taxon>
        <taxon>Magnoliopsida</taxon>
        <taxon>Liliopsida</taxon>
        <taxon>Poales</taxon>
        <taxon>Poaceae</taxon>
        <taxon>BOP clade</taxon>
        <taxon>Oryzoideae</taxon>
        <taxon>Oryzeae</taxon>
        <taxon>Oryzinae</taxon>
        <taxon>Oryza</taxon>
        <taxon>Oryza meyeriana</taxon>
    </lineage>
</organism>
<dbReference type="AlphaFoldDB" id="A0A6G1EIU4"/>
<gene>
    <name evidence="2" type="ORF">E2562_010261</name>
</gene>